<sequence>MITNFRDLGNLKNRQGQFIKNNRLLRSGELYQLTADDVSLLNDHHLVKVIDFRNDTEIAKHPDVMITDTDYVHINLFKGTQESNASLSDFMKLKNPDDVDTYMEGLYQQLILDENAQQGYKEFFNQLMFADGSSIFHCFAGKDRTGVAAMLVLELLDVPRNVIFDDYLKTNASRKKANDAMLQVISTQYTLSDDQKKAVLTALEVQKKYLETAYHTLDTKFGGIENYIKQVCDWKESDIDTFRMYYLTPKTN</sequence>
<protein>
    <submittedName>
        <fullName evidence="2">Uncharacterized protein</fullName>
    </submittedName>
</protein>
<dbReference type="PANTHER" id="PTHR31126:SF1">
    <property type="entry name" value="TYROSINE SPECIFIC PROTEIN PHOSPHATASES DOMAIN-CONTAINING PROTEIN"/>
    <property type="match status" value="1"/>
</dbReference>
<proteinExistence type="inferred from homology"/>
<dbReference type="Pfam" id="PF13350">
    <property type="entry name" value="Y_phosphatase3"/>
    <property type="match status" value="1"/>
</dbReference>
<dbReference type="InterPro" id="IPR029021">
    <property type="entry name" value="Prot-tyrosine_phosphatase-like"/>
</dbReference>
<dbReference type="InterPro" id="IPR016130">
    <property type="entry name" value="Tyr_Pase_AS"/>
</dbReference>
<comment type="similarity">
    <text evidence="1">Belongs to the protein-tyrosine phosphatase family.</text>
</comment>
<dbReference type="RefSeq" id="WP_077276473.1">
    <property type="nucleotide sequence ID" value="NZ_CP019609.1"/>
</dbReference>
<dbReference type="AlphaFoldDB" id="A0A1Q2D7V3"/>
<dbReference type="Gene3D" id="3.90.190.10">
    <property type="entry name" value="Protein tyrosine phosphatase superfamily"/>
    <property type="match status" value="1"/>
</dbReference>
<dbReference type="KEGG" id="vpi:BW732_09255"/>
<gene>
    <name evidence="2" type="ORF">BW732_09255</name>
</gene>
<dbReference type="PANTHER" id="PTHR31126">
    <property type="entry name" value="TYROSINE-PROTEIN PHOSPHATASE"/>
    <property type="match status" value="1"/>
</dbReference>
<name>A0A1Q2D7V3_9ENTE</name>
<dbReference type="GO" id="GO:0004721">
    <property type="term" value="F:phosphoprotein phosphatase activity"/>
    <property type="evidence" value="ECO:0007669"/>
    <property type="project" value="InterPro"/>
</dbReference>
<organism evidence="2 3">
    <name type="scientific">Vagococcus penaei</name>
    <dbReference type="NCBI Taxonomy" id="633807"/>
    <lineage>
        <taxon>Bacteria</taxon>
        <taxon>Bacillati</taxon>
        <taxon>Bacillota</taxon>
        <taxon>Bacilli</taxon>
        <taxon>Lactobacillales</taxon>
        <taxon>Enterococcaceae</taxon>
        <taxon>Vagococcus</taxon>
    </lineage>
</organism>
<dbReference type="Proteomes" id="UP000188246">
    <property type="component" value="Chromosome"/>
</dbReference>
<dbReference type="EMBL" id="CP019609">
    <property type="protein sequence ID" value="AQP54395.1"/>
    <property type="molecule type" value="Genomic_DNA"/>
</dbReference>
<accession>A0A1Q2D7V3</accession>
<reference evidence="2 3" key="1">
    <citation type="journal article" date="2010" name="Int. J. Syst. Evol. Microbiol.">
        <title>Vagococcus penaei sp. nov., isolated from spoilage microbiota of cooked shrimp (Penaeus vannamei).</title>
        <authorList>
            <person name="Jaffres E."/>
            <person name="Prevost H."/>
            <person name="Rossero A."/>
            <person name="Joffraud J.J."/>
            <person name="Dousset X."/>
        </authorList>
    </citation>
    <scope>NUCLEOTIDE SEQUENCE [LARGE SCALE GENOMIC DNA]</scope>
    <source>
        <strain evidence="2 3">CD276</strain>
    </source>
</reference>
<dbReference type="STRING" id="633807.BW732_09255"/>
<dbReference type="SUPFAM" id="SSF52799">
    <property type="entry name" value="(Phosphotyrosine protein) phosphatases II"/>
    <property type="match status" value="1"/>
</dbReference>
<dbReference type="PROSITE" id="PS00383">
    <property type="entry name" value="TYR_PHOSPHATASE_1"/>
    <property type="match status" value="1"/>
</dbReference>
<dbReference type="OrthoDB" id="1188001at2"/>
<dbReference type="InterPro" id="IPR026893">
    <property type="entry name" value="Tyr/Ser_Pase_IphP-type"/>
</dbReference>
<keyword evidence="3" id="KW-1185">Reference proteome</keyword>
<evidence type="ECO:0000256" key="1">
    <source>
        <dbReference type="ARBA" id="ARBA00009580"/>
    </source>
</evidence>
<evidence type="ECO:0000313" key="2">
    <source>
        <dbReference type="EMBL" id="AQP54395.1"/>
    </source>
</evidence>
<evidence type="ECO:0000313" key="3">
    <source>
        <dbReference type="Proteomes" id="UP000188246"/>
    </source>
</evidence>